<name>A0AAD5LVA5_PARTN</name>
<evidence type="ECO:0000313" key="2">
    <source>
        <dbReference type="EMBL" id="KAJ1346115.1"/>
    </source>
</evidence>
<protein>
    <submittedName>
        <fullName evidence="2">Uncharacterized protein</fullName>
    </submittedName>
</protein>
<accession>A0AAD5LVA5</accession>
<feature type="region of interest" description="Disordered" evidence="1">
    <location>
        <begin position="49"/>
        <end position="87"/>
    </location>
</feature>
<organism evidence="2 3">
    <name type="scientific">Parelaphostrongylus tenuis</name>
    <name type="common">Meningeal worm</name>
    <dbReference type="NCBI Taxonomy" id="148309"/>
    <lineage>
        <taxon>Eukaryota</taxon>
        <taxon>Metazoa</taxon>
        <taxon>Ecdysozoa</taxon>
        <taxon>Nematoda</taxon>
        <taxon>Chromadorea</taxon>
        <taxon>Rhabditida</taxon>
        <taxon>Rhabditina</taxon>
        <taxon>Rhabditomorpha</taxon>
        <taxon>Strongyloidea</taxon>
        <taxon>Metastrongylidae</taxon>
        <taxon>Parelaphostrongylus</taxon>
    </lineage>
</organism>
<evidence type="ECO:0000313" key="3">
    <source>
        <dbReference type="Proteomes" id="UP001196413"/>
    </source>
</evidence>
<dbReference type="AlphaFoldDB" id="A0AAD5LVA5"/>
<dbReference type="EMBL" id="JAHQIW010000117">
    <property type="protein sequence ID" value="KAJ1346115.1"/>
    <property type="molecule type" value="Genomic_DNA"/>
</dbReference>
<reference evidence="2" key="1">
    <citation type="submission" date="2021-06" db="EMBL/GenBank/DDBJ databases">
        <title>Parelaphostrongylus tenuis whole genome reference sequence.</title>
        <authorList>
            <person name="Garwood T.J."/>
            <person name="Larsen P.A."/>
            <person name="Fountain-Jones N.M."/>
            <person name="Garbe J.R."/>
            <person name="Macchietto M.G."/>
            <person name="Kania S.A."/>
            <person name="Gerhold R.W."/>
            <person name="Richards J.E."/>
            <person name="Wolf T.M."/>
        </authorList>
    </citation>
    <scope>NUCLEOTIDE SEQUENCE</scope>
    <source>
        <strain evidence="2">MNPRO001-30</strain>
        <tissue evidence="2">Meninges</tissue>
    </source>
</reference>
<gene>
    <name evidence="2" type="ORF">KIN20_000815</name>
</gene>
<dbReference type="Proteomes" id="UP001196413">
    <property type="component" value="Unassembled WGS sequence"/>
</dbReference>
<evidence type="ECO:0000256" key="1">
    <source>
        <dbReference type="SAM" id="MobiDB-lite"/>
    </source>
</evidence>
<keyword evidence="3" id="KW-1185">Reference proteome</keyword>
<comment type="caution">
    <text evidence="2">The sequence shown here is derived from an EMBL/GenBank/DDBJ whole genome shotgun (WGS) entry which is preliminary data.</text>
</comment>
<proteinExistence type="predicted"/>
<sequence>MRGNDDGDAAEICVCHNYQTSAALMVHDLREQVVQQKFEDLRQKMVQVARAAPSYHQPQQAVRSPEHHPNGRLTSPGPPHLSSLSTH</sequence>